<keyword evidence="1" id="KW-0697">Rotamase</keyword>
<organism evidence="3">
    <name type="scientific">Stegastes partitus</name>
    <name type="common">bicolor damselfish</name>
    <dbReference type="NCBI Taxonomy" id="144197"/>
    <lineage>
        <taxon>Eukaryota</taxon>
        <taxon>Metazoa</taxon>
        <taxon>Chordata</taxon>
        <taxon>Craniata</taxon>
        <taxon>Vertebrata</taxon>
        <taxon>Euteleostomi</taxon>
        <taxon>Actinopterygii</taxon>
        <taxon>Neopterygii</taxon>
        <taxon>Teleostei</taxon>
        <taxon>Neoteleostei</taxon>
        <taxon>Acanthomorphata</taxon>
        <taxon>Ovalentaria</taxon>
        <taxon>Pomacentridae</taxon>
        <taxon>Stegastes</taxon>
    </lineage>
</organism>
<evidence type="ECO:0000256" key="1">
    <source>
        <dbReference type="PROSITE-ProRule" id="PRU00277"/>
    </source>
</evidence>
<name>A0A3B5AA43_9TELE</name>
<dbReference type="InterPro" id="IPR046357">
    <property type="entry name" value="PPIase_dom_sf"/>
</dbReference>
<comment type="catalytic activity">
    <reaction evidence="1">
        <text>[protein]-peptidylproline (omega=180) = [protein]-peptidylproline (omega=0)</text>
        <dbReference type="Rhea" id="RHEA:16237"/>
        <dbReference type="Rhea" id="RHEA-COMP:10747"/>
        <dbReference type="Rhea" id="RHEA-COMP:10748"/>
        <dbReference type="ChEBI" id="CHEBI:83833"/>
        <dbReference type="ChEBI" id="CHEBI:83834"/>
        <dbReference type="EC" id="5.2.1.8"/>
    </reaction>
</comment>
<feature type="domain" description="PPIase FKBP-type" evidence="2">
    <location>
        <begin position="21"/>
        <end position="88"/>
    </location>
</feature>
<accession>A0A3B5AA43</accession>
<evidence type="ECO:0000313" key="3">
    <source>
        <dbReference type="Ensembl" id="ENSSPAP00000014779.1"/>
    </source>
</evidence>
<dbReference type="Pfam" id="PF00254">
    <property type="entry name" value="FKBP_C"/>
    <property type="match status" value="1"/>
</dbReference>
<dbReference type="Ensembl" id="ENSSPAT00000015023.1">
    <property type="protein sequence ID" value="ENSSPAP00000014779.1"/>
    <property type="gene ID" value="ENSSPAG00000011151.1"/>
</dbReference>
<dbReference type="PROSITE" id="PS50059">
    <property type="entry name" value="FKBP_PPIASE"/>
    <property type="match status" value="1"/>
</dbReference>
<dbReference type="STRING" id="144197.ENSSPAP00000014779"/>
<keyword evidence="1" id="KW-0413">Isomerase</keyword>
<evidence type="ECO:0000259" key="2">
    <source>
        <dbReference type="PROSITE" id="PS50059"/>
    </source>
</evidence>
<reference evidence="3" key="1">
    <citation type="submission" date="2023-09" db="UniProtKB">
        <authorList>
            <consortium name="Ensembl"/>
        </authorList>
    </citation>
    <scope>IDENTIFICATION</scope>
</reference>
<dbReference type="GO" id="GO:0003755">
    <property type="term" value="F:peptidyl-prolyl cis-trans isomerase activity"/>
    <property type="evidence" value="ECO:0007669"/>
    <property type="project" value="UniProtKB-KW"/>
</dbReference>
<sequence length="124" mass="13761">IKPLHCFTVLTCVVPYKNNVSKLRPNVKIISLRVQTGKSTSGWDEGVAQRSLGEVACSPDYAYGSKGHTAIIPTDFPPIFEVELLNFHGLESDVPSSTRLQVSQRRVVLENSAVTYRRKVDFIA</sequence>
<proteinExistence type="predicted"/>
<protein>
    <recommendedName>
        <fullName evidence="1">peptidylprolyl isomerase</fullName>
        <ecNumber evidence="1">5.2.1.8</ecNumber>
    </recommendedName>
</protein>
<dbReference type="Gene3D" id="3.10.50.40">
    <property type="match status" value="1"/>
</dbReference>
<dbReference type="EC" id="5.2.1.8" evidence="1"/>
<dbReference type="SUPFAM" id="SSF54534">
    <property type="entry name" value="FKBP-like"/>
    <property type="match status" value="1"/>
</dbReference>
<dbReference type="InterPro" id="IPR001179">
    <property type="entry name" value="PPIase_FKBP_dom"/>
</dbReference>
<dbReference type="AlphaFoldDB" id="A0A3B5AA43"/>